<accession>A0A4R3KJM4</accession>
<name>A0A4R3KJM4_9BACI</name>
<dbReference type="Proteomes" id="UP000295788">
    <property type="component" value="Unassembled WGS sequence"/>
</dbReference>
<dbReference type="AlphaFoldDB" id="A0A4R3KJM4"/>
<dbReference type="Pfam" id="PF14006">
    <property type="entry name" value="YqzL"/>
    <property type="match status" value="1"/>
</dbReference>
<proteinExistence type="predicted"/>
<organism evidence="1 2">
    <name type="scientific">Tepidibacillus fermentans</name>
    <dbReference type="NCBI Taxonomy" id="1281767"/>
    <lineage>
        <taxon>Bacteria</taxon>
        <taxon>Bacillati</taxon>
        <taxon>Bacillota</taxon>
        <taxon>Bacilli</taxon>
        <taxon>Bacillales</taxon>
        <taxon>Bacillaceae</taxon>
        <taxon>Tepidibacillus</taxon>
    </lineage>
</organism>
<dbReference type="OrthoDB" id="1650227at2"/>
<reference evidence="1 2" key="1">
    <citation type="submission" date="2019-03" db="EMBL/GenBank/DDBJ databases">
        <title>Genomic Encyclopedia of Type Strains, Phase IV (KMG-IV): sequencing the most valuable type-strain genomes for metagenomic binning, comparative biology and taxonomic classification.</title>
        <authorList>
            <person name="Goeker M."/>
        </authorList>
    </citation>
    <scope>NUCLEOTIDE SEQUENCE [LARGE SCALE GENOMIC DNA]</scope>
    <source>
        <strain evidence="1 2">DSM 23802</strain>
    </source>
</reference>
<dbReference type="InterPro" id="IPR025617">
    <property type="entry name" value="YqzL"/>
</dbReference>
<evidence type="ECO:0000313" key="1">
    <source>
        <dbReference type="EMBL" id="TCS83722.1"/>
    </source>
</evidence>
<comment type="caution">
    <text evidence="1">The sequence shown here is derived from an EMBL/GenBank/DDBJ whole genome shotgun (WGS) entry which is preliminary data.</text>
</comment>
<evidence type="ECO:0000313" key="2">
    <source>
        <dbReference type="Proteomes" id="UP000295788"/>
    </source>
</evidence>
<gene>
    <name evidence="1" type="ORF">EDD72_10345</name>
</gene>
<sequence length="44" mass="5307">MKDFSWNYFCKTGQIDAYLLYKECQIQQDVIQTVAEVEEEQDQQ</sequence>
<dbReference type="EMBL" id="SMAB01000003">
    <property type="protein sequence ID" value="TCS83722.1"/>
    <property type="molecule type" value="Genomic_DNA"/>
</dbReference>
<keyword evidence="2" id="KW-1185">Reference proteome</keyword>
<protein>
    <submittedName>
        <fullName evidence="1">YqzL-like protein</fullName>
    </submittedName>
</protein>
<dbReference type="RefSeq" id="WP_132767124.1">
    <property type="nucleotide sequence ID" value="NZ_SMAB01000003.1"/>
</dbReference>